<dbReference type="AlphaFoldDB" id="A0A396FLA8"/>
<keyword evidence="2" id="KW-1133">Transmembrane helix</keyword>
<dbReference type="RefSeq" id="WP_118375288.1">
    <property type="nucleotide sequence ID" value="NZ_QRPB01000007.1"/>
</dbReference>
<accession>A0A396FLA8</accession>
<evidence type="ECO:0000256" key="2">
    <source>
        <dbReference type="SAM" id="Phobius"/>
    </source>
</evidence>
<feature type="region of interest" description="Disordered" evidence="1">
    <location>
        <begin position="28"/>
        <end position="78"/>
    </location>
</feature>
<feature type="transmembrane region" description="Helical" evidence="2">
    <location>
        <begin position="222"/>
        <end position="241"/>
    </location>
</feature>
<feature type="transmembrane region" description="Helical" evidence="2">
    <location>
        <begin position="176"/>
        <end position="201"/>
    </location>
</feature>
<dbReference type="Proteomes" id="UP000266698">
    <property type="component" value="Unassembled WGS sequence"/>
</dbReference>
<evidence type="ECO:0000313" key="4">
    <source>
        <dbReference type="Proteomes" id="UP000266698"/>
    </source>
</evidence>
<organism evidence="3 4">
    <name type="scientific">Agathobacter rectalis</name>
    <dbReference type="NCBI Taxonomy" id="39491"/>
    <lineage>
        <taxon>Bacteria</taxon>
        <taxon>Bacillati</taxon>
        <taxon>Bacillota</taxon>
        <taxon>Clostridia</taxon>
        <taxon>Lachnospirales</taxon>
        <taxon>Lachnospiraceae</taxon>
        <taxon>Agathobacter</taxon>
    </lineage>
</organism>
<proteinExistence type="predicted"/>
<evidence type="ECO:0000256" key="1">
    <source>
        <dbReference type="SAM" id="MobiDB-lite"/>
    </source>
</evidence>
<keyword evidence="2" id="KW-0472">Membrane</keyword>
<feature type="compositionally biased region" description="Low complexity" evidence="1">
    <location>
        <begin position="28"/>
        <end position="65"/>
    </location>
</feature>
<comment type="caution">
    <text evidence="3">The sequence shown here is derived from an EMBL/GenBank/DDBJ whole genome shotgun (WGS) entry which is preliminary data.</text>
</comment>
<keyword evidence="2" id="KW-0812">Transmembrane</keyword>
<protein>
    <submittedName>
        <fullName evidence="3">YIP1 family protein</fullName>
    </submittedName>
</protein>
<sequence length="296" mass="31575">MKYCTNCGRQLADDEVCTCRQQAQTQAPNQTQDNAQADNAAQQAQFNGQPQGNAQAQFNGQPQGNEQAQFNGQPQGNAQSQAFDNFTQQVSAAGQQLQNDKNVASIITLYKGLIKKPAQAAADFVKNANMASGFIFIGLFAIVEVVLSVVYLLSSVIGSIGGFGFSFYPASFFEGIFSGIVGEAVRVLILAAVILVVLNAVQKNKKATFAQTLSAACLYDAVYLPIILVAAIIDIIPFQFFGNVSSWLHTFAGVVGYVSIFFGVRAIEEDDNKLPLVCGLAFLATAIGSTIVNAIF</sequence>
<gene>
    <name evidence="3" type="ORF">DW001_07435</name>
</gene>
<reference evidence="3 4" key="1">
    <citation type="submission" date="2018-08" db="EMBL/GenBank/DDBJ databases">
        <title>A genome reference for cultivated species of the human gut microbiota.</title>
        <authorList>
            <person name="Zou Y."/>
            <person name="Xue W."/>
            <person name="Luo G."/>
        </authorList>
    </citation>
    <scope>NUCLEOTIDE SEQUENCE [LARGE SCALE GENOMIC DNA]</scope>
    <source>
        <strain evidence="3 4">AF36-2BH</strain>
    </source>
</reference>
<dbReference type="EMBL" id="QRPB01000007">
    <property type="protein sequence ID" value="RHL79576.1"/>
    <property type="molecule type" value="Genomic_DNA"/>
</dbReference>
<feature type="transmembrane region" description="Helical" evidence="2">
    <location>
        <begin position="134"/>
        <end position="156"/>
    </location>
</feature>
<feature type="transmembrane region" description="Helical" evidence="2">
    <location>
        <begin position="247"/>
        <end position="267"/>
    </location>
</feature>
<feature type="transmembrane region" description="Helical" evidence="2">
    <location>
        <begin position="274"/>
        <end position="295"/>
    </location>
</feature>
<evidence type="ECO:0000313" key="3">
    <source>
        <dbReference type="EMBL" id="RHL79576.1"/>
    </source>
</evidence>
<feature type="compositionally biased region" description="Polar residues" evidence="1">
    <location>
        <begin position="66"/>
        <end position="78"/>
    </location>
</feature>
<name>A0A396FLA8_9FIRM</name>